<name>A0A1Y2L3Z4_9PROT</name>
<dbReference type="Pfam" id="PF01464">
    <property type="entry name" value="SLT"/>
    <property type="match status" value="1"/>
</dbReference>
<gene>
    <name evidence="4" type="ORF">TMES_10070</name>
</gene>
<feature type="domain" description="Transglycosylase SLT" evidence="3">
    <location>
        <begin position="44"/>
        <end position="149"/>
    </location>
</feature>
<organism evidence="4 5">
    <name type="scientific">Thalassospira mesophila</name>
    <dbReference type="NCBI Taxonomy" id="1293891"/>
    <lineage>
        <taxon>Bacteria</taxon>
        <taxon>Pseudomonadati</taxon>
        <taxon>Pseudomonadota</taxon>
        <taxon>Alphaproteobacteria</taxon>
        <taxon>Rhodospirillales</taxon>
        <taxon>Thalassospiraceae</taxon>
        <taxon>Thalassospira</taxon>
    </lineage>
</organism>
<keyword evidence="5" id="KW-1185">Reference proteome</keyword>
<dbReference type="AlphaFoldDB" id="A0A1Y2L3Z4"/>
<comment type="similarity">
    <text evidence="1">Belongs to the transglycosylase Slt family.</text>
</comment>
<dbReference type="STRING" id="1293891.TMES_10070"/>
<comment type="caution">
    <text evidence="4">The sequence shown here is derived from an EMBL/GenBank/DDBJ whole genome shotgun (WGS) entry which is preliminary data.</text>
</comment>
<evidence type="ECO:0000313" key="5">
    <source>
        <dbReference type="Proteomes" id="UP000193391"/>
    </source>
</evidence>
<evidence type="ECO:0000259" key="3">
    <source>
        <dbReference type="Pfam" id="PF01464"/>
    </source>
</evidence>
<protein>
    <recommendedName>
        <fullName evidence="3">Transglycosylase SLT domain-containing protein</fullName>
    </recommendedName>
</protein>
<dbReference type="PANTHER" id="PTHR37423">
    <property type="entry name" value="SOLUBLE LYTIC MUREIN TRANSGLYCOSYLASE-RELATED"/>
    <property type="match status" value="1"/>
</dbReference>
<evidence type="ECO:0000256" key="1">
    <source>
        <dbReference type="ARBA" id="ARBA00007734"/>
    </source>
</evidence>
<dbReference type="Gene3D" id="1.10.530.10">
    <property type="match status" value="1"/>
</dbReference>
<sequence>MMKKTVMVLGFILVAAFWPSVSYSQSPLPSRYDLKFRQAAGWYMPGVDWRILKAQCWQESRLVPDAVSPVGAQGLCQFMPGTWAGIIGKAKLPPDASAFVPRLSIEAAAFYMGELRAEWSSPRPEWDRHSLALASYNAGLGHLLSAQRKCNGVVLYDRIIACLPDVTGRHSRETINYVTSIWGWYEKIKAGW</sequence>
<dbReference type="InterPro" id="IPR008258">
    <property type="entry name" value="Transglycosylase_SLT_dom_1"/>
</dbReference>
<dbReference type="Proteomes" id="UP000193391">
    <property type="component" value="Unassembled WGS sequence"/>
</dbReference>
<dbReference type="RefSeq" id="WP_211275897.1">
    <property type="nucleotide sequence ID" value="NZ_JFKA01000003.1"/>
</dbReference>
<proteinExistence type="inferred from homology"/>
<dbReference type="InterPro" id="IPR023346">
    <property type="entry name" value="Lysozyme-like_dom_sf"/>
</dbReference>
<accession>A0A1Y2L3Z4</accession>
<comment type="similarity">
    <text evidence="2">Belongs to the virb1 family.</text>
</comment>
<evidence type="ECO:0000256" key="2">
    <source>
        <dbReference type="ARBA" id="ARBA00009387"/>
    </source>
</evidence>
<dbReference type="EMBL" id="JFKA01000003">
    <property type="protein sequence ID" value="OSQ39023.1"/>
    <property type="molecule type" value="Genomic_DNA"/>
</dbReference>
<evidence type="ECO:0000313" key="4">
    <source>
        <dbReference type="EMBL" id="OSQ39023.1"/>
    </source>
</evidence>
<reference evidence="4 5" key="1">
    <citation type="submission" date="2014-03" db="EMBL/GenBank/DDBJ databases">
        <title>The draft genome sequence of Thalassospira mesophila JCM 18969.</title>
        <authorList>
            <person name="Lai Q."/>
            <person name="Shao Z."/>
        </authorList>
    </citation>
    <scope>NUCLEOTIDE SEQUENCE [LARGE SCALE GENOMIC DNA]</scope>
    <source>
        <strain evidence="4 5">JCM 18969</strain>
    </source>
</reference>
<dbReference type="SUPFAM" id="SSF53955">
    <property type="entry name" value="Lysozyme-like"/>
    <property type="match status" value="1"/>
</dbReference>
<dbReference type="PANTHER" id="PTHR37423:SF2">
    <property type="entry name" value="MEMBRANE-BOUND LYTIC MUREIN TRANSGLYCOSYLASE C"/>
    <property type="match status" value="1"/>
</dbReference>